<evidence type="ECO:0000313" key="3">
    <source>
        <dbReference type="Proteomes" id="UP000070598"/>
    </source>
</evidence>
<reference evidence="3" key="2">
    <citation type="submission" date="2015-02" db="EMBL/GenBank/DDBJ databases">
        <title>Physiological reanalysis, assessment of diazotrophy, and genome sequences of multiple isolates of Streptomyces thermoautotrophicus.</title>
        <authorList>
            <person name="MacKellar D.C."/>
            <person name="Lieber L."/>
            <person name="Norman J."/>
            <person name="Bolger A."/>
            <person name="Tobin C."/>
            <person name="Murray J.W."/>
            <person name="Friesen M."/>
            <person name="Prell J."/>
        </authorList>
    </citation>
    <scope>NUCLEOTIDE SEQUENCE [LARGE SCALE GENOMIC DNA]</scope>
    <source>
        <strain evidence="3">UBT1</strain>
    </source>
</reference>
<dbReference type="InterPro" id="IPR014729">
    <property type="entry name" value="Rossmann-like_a/b/a_fold"/>
</dbReference>
<dbReference type="Proteomes" id="UP000070598">
    <property type="component" value="Unassembled WGS sequence"/>
</dbReference>
<organism evidence="1 4">
    <name type="scientific">Carbonactinospora thermoautotrophica</name>
    <dbReference type="NCBI Taxonomy" id="1469144"/>
    <lineage>
        <taxon>Bacteria</taxon>
        <taxon>Bacillati</taxon>
        <taxon>Actinomycetota</taxon>
        <taxon>Actinomycetes</taxon>
        <taxon>Kitasatosporales</taxon>
        <taxon>Carbonactinosporaceae</taxon>
        <taxon>Carbonactinospora</taxon>
    </lineage>
</organism>
<dbReference type="RefSeq" id="WP_067070933.1">
    <property type="nucleotide sequence ID" value="NZ_CP171739.1"/>
</dbReference>
<proteinExistence type="predicted"/>
<gene>
    <name evidence="1" type="ORF">TH66_16375</name>
    <name evidence="2" type="ORF">TR74_13830</name>
</gene>
<dbReference type="EMBL" id="JYIK01000951">
    <property type="protein sequence ID" value="KWX08686.1"/>
    <property type="molecule type" value="Genomic_DNA"/>
</dbReference>
<accession>A0A132MRB5</accession>
<name>A0A132MRB5_9ACTN</name>
<dbReference type="PATRIC" id="fig|1469144.8.peg.2310"/>
<comment type="caution">
    <text evidence="1">The sequence shown here is derived from an EMBL/GenBank/DDBJ whole genome shotgun (WGS) entry which is preliminary data.</text>
</comment>
<dbReference type="Gene3D" id="3.40.50.620">
    <property type="entry name" value="HUPs"/>
    <property type="match status" value="1"/>
</dbReference>
<evidence type="ECO:0000313" key="4">
    <source>
        <dbReference type="Proteomes" id="UP000070659"/>
    </source>
</evidence>
<protein>
    <recommendedName>
        <fullName evidence="5">Indole-3-glycerol phosphate synthase</fullName>
    </recommendedName>
</protein>
<evidence type="ECO:0000313" key="1">
    <source>
        <dbReference type="EMBL" id="KWX00379.1"/>
    </source>
</evidence>
<dbReference type="AlphaFoldDB" id="A0A132MRB5"/>
<evidence type="ECO:0008006" key="5">
    <source>
        <dbReference type="Google" id="ProtNLM"/>
    </source>
</evidence>
<dbReference type="SUPFAM" id="SSF52402">
    <property type="entry name" value="Adenine nucleotide alpha hydrolases-like"/>
    <property type="match status" value="1"/>
</dbReference>
<evidence type="ECO:0000313" key="2">
    <source>
        <dbReference type="EMBL" id="KWX08686.1"/>
    </source>
</evidence>
<dbReference type="Proteomes" id="UP000070659">
    <property type="component" value="Unassembled WGS sequence"/>
</dbReference>
<dbReference type="EMBL" id="JYIJ01000018">
    <property type="protein sequence ID" value="KWX00379.1"/>
    <property type="molecule type" value="Genomic_DNA"/>
</dbReference>
<sequence>MYTITLLIEQPLSDLDVAQVTSLHAGEEQRFVVLVAAETSHPKLLEVFDDLALGHLREAGQEAAEPEPSVREAAEKARAILEQSLAALRDAGVAATGQVTPKNPLEALRTVVQQHAADEVIVLTKPHLVEEFFHRDWASRARKVLGDTPVLRLFAHVPAHP</sequence>
<reference evidence="1 4" key="1">
    <citation type="submission" date="2015-02" db="EMBL/GenBank/DDBJ databases">
        <title>Physiological reanalysis, assessment of diazotrophy, and genome sequences of multiple isolates of Streptomyces thermoautotrophicus.</title>
        <authorList>
            <person name="MacKellar D.C."/>
            <person name="Lieber L."/>
            <person name="Norman J."/>
            <person name="Bolger A."/>
            <person name="Tobin C."/>
            <person name="Murray J.W."/>
            <person name="Prell J."/>
        </authorList>
    </citation>
    <scope>NUCLEOTIDE SEQUENCE [LARGE SCALE GENOMIC DNA]</scope>
    <source>
        <strain evidence="1 4">UBT1</strain>
    </source>
</reference>